<proteinExistence type="predicted"/>
<reference evidence="1" key="1">
    <citation type="submission" date="2018-04" db="EMBL/GenBank/DDBJ databases">
        <title>Whole genome sequencing of Hypsizygus marmoreus.</title>
        <authorList>
            <person name="Choi I.-G."/>
            <person name="Min B."/>
            <person name="Kim J.-G."/>
            <person name="Kim S."/>
            <person name="Oh Y.-L."/>
            <person name="Kong W.-S."/>
            <person name="Park H."/>
            <person name="Jeong J."/>
            <person name="Song E.-S."/>
        </authorList>
    </citation>
    <scope>NUCLEOTIDE SEQUENCE [LARGE SCALE GENOMIC DNA]</scope>
    <source>
        <strain evidence="1">51987-8</strain>
    </source>
</reference>
<name>A0A369KDZ7_HYPMA</name>
<dbReference type="InParanoid" id="A0A369KDZ7"/>
<protein>
    <submittedName>
        <fullName evidence="1">Uncharacterized protein</fullName>
    </submittedName>
</protein>
<dbReference type="EMBL" id="LUEZ02000009">
    <property type="protein sequence ID" value="RDB29983.1"/>
    <property type="molecule type" value="Genomic_DNA"/>
</dbReference>
<dbReference type="OrthoDB" id="2609391at2759"/>
<keyword evidence="2" id="KW-1185">Reference proteome</keyword>
<accession>A0A369KDZ7</accession>
<sequence length="197" mass="22505">MNSIRGSDDMIISPFAAISLNSPSSHPSLANAADEVASKATMTQIQPHIQKKPLLTIPVTPKAARTAGRYYFYGWPVSFKRLIELAEKSGYPPQQYPDEYTMVDGLRYVQRVSGYKWAHPTLGVVEPDCEEYALSGRAPFPGEKAMYMITVFTNSRALADRRPTVHQMQRLLQIFDYREPKWYKDARPREDFSLYCM</sequence>
<dbReference type="AlphaFoldDB" id="A0A369KDZ7"/>
<evidence type="ECO:0000313" key="1">
    <source>
        <dbReference type="EMBL" id="RDB29983.1"/>
    </source>
</evidence>
<organism evidence="1 2">
    <name type="scientific">Hypsizygus marmoreus</name>
    <name type="common">White beech mushroom</name>
    <name type="synonym">Agaricus marmoreus</name>
    <dbReference type="NCBI Taxonomy" id="39966"/>
    <lineage>
        <taxon>Eukaryota</taxon>
        <taxon>Fungi</taxon>
        <taxon>Dikarya</taxon>
        <taxon>Basidiomycota</taxon>
        <taxon>Agaricomycotina</taxon>
        <taxon>Agaricomycetes</taxon>
        <taxon>Agaricomycetidae</taxon>
        <taxon>Agaricales</taxon>
        <taxon>Tricholomatineae</taxon>
        <taxon>Lyophyllaceae</taxon>
        <taxon>Hypsizygus</taxon>
    </lineage>
</organism>
<evidence type="ECO:0000313" key="2">
    <source>
        <dbReference type="Proteomes" id="UP000076154"/>
    </source>
</evidence>
<gene>
    <name evidence="1" type="ORF">Hypma_014113</name>
</gene>
<comment type="caution">
    <text evidence="1">The sequence shown here is derived from an EMBL/GenBank/DDBJ whole genome shotgun (WGS) entry which is preliminary data.</text>
</comment>
<dbReference type="Proteomes" id="UP000076154">
    <property type="component" value="Unassembled WGS sequence"/>
</dbReference>